<feature type="transmembrane region" description="Helical" evidence="2">
    <location>
        <begin position="27"/>
        <end position="47"/>
    </location>
</feature>
<dbReference type="Gene3D" id="3.40.50.720">
    <property type="entry name" value="NAD(P)-binding Rossmann-like Domain"/>
    <property type="match status" value="2"/>
</dbReference>
<sequence>MLGNLLSGVLTLLYKFLISLSRAQKSVILMALDLFWVCVAFSLSQLLMSPFPENITMLWQNAWYLAILLPVGALVIYVVGLHRIKLNAYGMNDMVNTGALAVIVGAAGYAASFLQISANPPVGGSFIAFAMFFIVLSVTGRMLLLNLVFTLFRRNQNRKRVLIYGAGQTGQQLAAALMTDDEFEAECFVDDDPALQKLSIRGLRVYSPREINDIVKQYDIDRIVLAMPSTSHATRMRLAKGLNNVGCEVLGLPSFAEMVVRGEETQQVAPVKLTSLLGRSALATELPTSAEPYKGKTILITGAGGSIGSELCRQVLAFQPSKLVMLDHCELSLYNVGREINEICGETSVALELGSIVHEDFIDEVISEHGIQVIFHAAAYKHLPLVEENSLEGLRNNVLGTRIVADAARRAEVERFILVSTDKAVRPTSIMGSSKRLAELVVQDLATRSVSTRYSMVRFGNVLGSSGSVIPLFEKQIRHGGPVTVTHPDVTRFFMTVSEAVRLVLLAGTFSRGGDVFVLDMGKPIRIVEVARKMIETAGFSVRDKLNPDGDLEIEFTGLRDGEKMHEELLIGSDMLTTPHPKILRAQEKSLSELEMANALQELRRAVENRDKALANAVLHKWVEAYSEETRETAEADVS</sequence>
<dbReference type="Proteomes" id="UP000051870">
    <property type="component" value="Unassembled WGS sequence"/>
</dbReference>
<keyword evidence="2" id="KW-1133">Transmembrane helix</keyword>
<evidence type="ECO:0000256" key="2">
    <source>
        <dbReference type="SAM" id="Phobius"/>
    </source>
</evidence>
<reference evidence="5" key="1">
    <citation type="submission" date="2015-09" db="EMBL/GenBank/DDBJ databases">
        <authorList>
            <person name="Rodrigo-Torres Lidia"/>
            <person name="Arahal R.David."/>
        </authorList>
    </citation>
    <scope>NUCLEOTIDE SEQUENCE [LARGE SCALE GENOMIC DNA]</scope>
    <source>
        <strain evidence="5">CECT 7735</strain>
    </source>
</reference>
<dbReference type="SUPFAM" id="SSF53335">
    <property type="entry name" value="S-adenosyl-L-methionine-dependent methyltransferases"/>
    <property type="match status" value="1"/>
</dbReference>
<evidence type="ECO:0000256" key="1">
    <source>
        <dbReference type="ARBA" id="ARBA00007430"/>
    </source>
</evidence>
<dbReference type="Pfam" id="PF02719">
    <property type="entry name" value="Polysacc_synt_2"/>
    <property type="match status" value="1"/>
</dbReference>
<feature type="transmembrane region" description="Helical" evidence="2">
    <location>
        <begin position="62"/>
        <end position="82"/>
    </location>
</feature>
<dbReference type="AlphaFoldDB" id="A0A0P1IV68"/>
<dbReference type="PANTHER" id="PTHR43318">
    <property type="entry name" value="UDP-N-ACETYLGLUCOSAMINE 4,6-DEHYDRATASE"/>
    <property type="match status" value="1"/>
</dbReference>
<dbReference type="CDD" id="cd05237">
    <property type="entry name" value="UDP_invert_4-6DH_SDR_e"/>
    <property type="match status" value="1"/>
</dbReference>
<organism evidence="4 5">
    <name type="scientific">Shimia thalassica</name>
    <dbReference type="NCBI Taxonomy" id="1715693"/>
    <lineage>
        <taxon>Bacteria</taxon>
        <taxon>Pseudomonadati</taxon>
        <taxon>Pseudomonadota</taxon>
        <taxon>Alphaproteobacteria</taxon>
        <taxon>Rhodobacterales</taxon>
        <taxon>Roseobacteraceae</taxon>
    </lineage>
</organism>
<dbReference type="EC" id="4.2.1.135" evidence="4"/>
<evidence type="ECO:0000313" key="4">
    <source>
        <dbReference type="EMBL" id="CUK08922.1"/>
    </source>
</evidence>
<name>A0A0P1IV68_9RHOB</name>
<dbReference type="PANTHER" id="PTHR43318:SF1">
    <property type="entry name" value="POLYSACCHARIDE BIOSYNTHESIS PROTEIN EPSC-RELATED"/>
    <property type="match status" value="1"/>
</dbReference>
<proteinExistence type="inferred from homology"/>
<protein>
    <submittedName>
        <fullName evidence="4">UDP-N-acetyl-alpha-D-glucosamine C6 dehydratase</fullName>
        <ecNumber evidence="4">4.2.1.135</ecNumber>
    </submittedName>
</protein>
<keyword evidence="2" id="KW-0472">Membrane</keyword>
<dbReference type="InterPro" id="IPR029063">
    <property type="entry name" value="SAM-dependent_MTases_sf"/>
</dbReference>
<keyword evidence="5" id="KW-1185">Reference proteome</keyword>
<keyword evidence="4" id="KW-0456">Lyase</keyword>
<dbReference type="Pfam" id="PF13727">
    <property type="entry name" value="CoA_binding_3"/>
    <property type="match status" value="1"/>
</dbReference>
<comment type="similarity">
    <text evidence="1">Belongs to the polysaccharide synthase family.</text>
</comment>
<dbReference type="InterPro" id="IPR036291">
    <property type="entry name" value="NAD(P)-bd_dom_sf"/>
</dbReference>
<dbReference type="GO" id="GO:0016829">
    <property type="term" value="F:lyase activity"/>
    <property type="evidence" value="ECO:0007669"/>
    <property type="project" value="UniProtKB-KW"/>
</dbReference>
<dbReference type="InterPro" id="IPR003869">
    <property type="entry name" value="Polysac_CapD-like"/>
</dbReference>
<gene>
    <name evidence="4" type="primary">pglF</name>
    <name evidence="4" type="ORF">PH7735_03308</name>
</gene>
<dbReference type="EMBL" id="CYTW01000004">
    <property type="protein sequence ID" value="CUK08922.1"/>
    <property type="molecule type" value="Genomic_DNA"/>
</dbReference>
<feature type="domain" description="Polysaccharide biosynthesis protein CapD-like" evidence="3">
    <location>
        <begin position="298"/>
        <end position="587"/>
    </location>
</feature>
<dbReference type="InterPro" id="IPR051203">
    <property type="entry name" value="Polysaccharide_Synthase-Rel"/>
</dbReference>
<feature type="transmembrane region" description="Helical" evidence="2">
    <location>
        <begin position="94"/>
        <end position="114"/>
    </location>
</feature>
<evidence type="ECO:0000259" key="3">
    <source>
        <dbReference type="Pfam" id="PF02719"/>
    </source>
</evidence>
<dbReference type="SUPFAM" id="SSF51735">
    <property type="entry name" value="NAD(P)-binding Rossmann-fold domains"/>
    <property type="match status" value="1"/>
</dbReference>
<keyword evidence="2" id="KW-0812">Transmembrane</keyword>
<dbReference type="STRING" id="1715693.PH7735_03308"/>
<accession>A0A0P1IV68</accession>
<feature type="transmembrane region" description="Helical" evidence="2">
    <location>
        <begin position="126"/>
        <end position="152"/>
    </location>
</feature>
<evidence type="ECO:0000313" key="5">
    <source>
        <dbReference type="Proteomes" id="UP000051870"/>
    </source>
</evidence>